<dbReference type="CDD" id="cd00075">
    <property type="entry name" value="HATPase"/>
    <property type="match status" value="1"/>
</dbReference>
<name>A0ABQ5NM78_9BACI</name>
<dbReference type="PRINTS" id="PR00344">
    <property type="entry name" value="BCTRLSENSOR"/>
</dbReference>
<dbReference type="InterPro" id="IPR003660">
    <property type="entry name" value="HAMP_dom"/>
</dbReference>
<dbReference type="Pfam" id="PF00512">
    <property type="entry name" value="HisKA"/>
    <property type="match status" value="1"/>
</dbReference>
<dbReference type="InterPro" id="IPR041610">
    <property type="entry name" value="ArlS_N"/>
</dbReference>
<dbReference type="EMBL" id="BRZA01000002">
    <property type="protein sequence ID" value="GLC89134.1"/>
    <property type="molecule type" value="Genomic_DNA"/>
</dbReference>
<dbReference type="InterPro" id="IPR003594">
    <property type="entry name" value="HATPase_dom"/>
</dbReference>
<evidence type="ECO:0000256" key="1">
    <source>
        <dbReference type="ARBA" id="ARBA00000085"/>
    </source>
</evidence>
<dbReference type="InterPro" id="IPR050398">
    <property type="entry name" value="HssS/ArlS-like"/>
</dbReference>
<dbReference type="SMART" id="SM00304">
    <property type="entry name" value="HAMP"/>
    <property type="match status" value="1"/>
</dbReference>
<comment type="subcellular location">
    <subcellularLocation>
        <location evidence="2">Cell membrane</location>
        <topology evidence="2">Multi-pass membrane protein</topology>
    </subcellularLocation>
</comment>
<dbReference type="SUPFAM" id="SSF47384">
    <property type="entry name" value="Homodimeric domain of signal transducing histidine kinase"/>
    <property type="match status" value="1"/>
</dbReference>
<dbReference type="Pfam" id="PF02518">
    <property type="entry name" value="HATPase_c"/>
    <property type="match status" value="1"/>
</dbReference>
<protein>
    <recommendedName>
        <fullName evidence="4">Signal transduction histidine-protein kinase ArlS</fullName>
        <ecNumber evidence="3">2.7.13.3</ecNumber>
    </recommendedName>
</protein>
<evidence type="ECO:0000256" key="9">
    <source>
        <dbReference type="ARBA" id="ARBA00022741"/>
    </source>
</evidence>
<dbReference type="EC" id="2.7.13.3" evidence="3"/>
<dbReference type="CDD" id="cd00082">
    <property type="entry name" value="HisKA"/>
    <property type="match status" value="1"/>
</dbReference>
<keyword evidence="7" id="KW-0808">Transferase</keyword>
<keyword evidence="9" id="KW-0547">Nucleotide-binding</keyword>
<evidence type="ECO:0000259" key="16">
    <source>
        <dbReference type="PROSITE" id="PS50109"/>
    </source>
</evidence>
<comment type="caution">
    <text evidence="18">The sequence shown here is derived from an EMBL/GenBank/DDBJ whole genome shotgun (WGS) entry which is preliminary data.</text>
</comment>
<evidence type="ECO:0000256" key="3">
    <source>
        <dbReference type="ARBA" id="ARBA00012438"/>
    </source>
</evidence>
<evidence type="ECO:0000256" key="10">
    <source>
        <dbReference type="ARBA" id="ARBA00022777"/>
    </source>
</evidence>
<evidence type="ECO:0000259" key="17">
    <source>
        <dbReference type="PROSITE" id="PS50885"/>
    </source>
</evidence>
<dbReference type="PROSITE" id="PS50885">
    <property type="entry name" value="HAMP"/>
    <property type="match status" value="1"/>
</dbReference>
<evidence type="ECO:0000313" key="19">
    <source>
        <dbReference type="Proteomes" id="UP001065593"/>
    </source>
</evidence>
<dbReference type="InterPro" id="IPR005467">
    <property type="entry name" value="His_kinase_dom"/>
</dbReference>
<keyword evidence="13" id="KW-0902">Two-component regulatory system</keyword>
<organism evidence="18 19">
    <name type="scientific">Lysinibacillus piscis</name>
    <dbReference type="NCBI Taxonomy" id="2518931"/>
    <lineage>
        <taxon>Bacteria</taxon>
        <taxon>Bacillati</taxon>
        <taxon>Bacillota</taxon>
        <taxon>Bacilli</taxon>
        <taxon>Bacillales</taxon>
        <taxon>Bacillaceae</taxon>
        <taxon>Lysinibacillus</taxon>
    </lineage>
</organism>
<dbReference type="SMART" id="SM00387">
    <property type="entry name" value="HATPase_c"/>
    <property type="match status" value="1"/>
</dbReference>
<dbReference type="PANTHER" id="PTHR45528">
    <property type="entry name" value="SENSOR HISTIDINE KINASE CPXA"/>
    <property type="match status" value="1"/>
</dbReference>
<evidence type="ECO:0000256" key="12">
    <source>
        <dbReference type="ARBA" id="ARBA00022989"/>
    </source>
</evidence>
<dbReference type="InterPro" id="IPR036890">
    <property type="entry name" value="HATPase_C_sf"/>
</dbReference>
<keyword evidence="11" id="KW-0067">ATP-binding</keyword>
<evidence type="ECO:0000256" key="14">
    <source>
        <dbReference type="ARBA" id="ARBA00023136"/>
    </source>
</evidence>
<keyword evidence="12 15" id="KW-1133">Transmembrane helix</keyword>
<dbReference type="Pfam" id="PF00672">
    <property type="entry name" value="HAMP"/>
    <property type="match status" value="1"/>
</dbReference>
<accession>A0ABQ5NM78</accession>
<keyword evidence="8 15" id="KW-0812">Transmembrane</keyword>
<evidence type="ECO:0000256" key="11">
    <source>
        <dbReference type="ARBA" id="ARBA00022840"/>
    </source>
</evidence>
<dbReference type="Gene3D" id="6.10.340.10">
    <property type="match status" value="1"/>
</dbReference>
<dbReference type="InterPro" id="IPR004358">
    <property type="entry name" value="Sig_transdc_His_kin-like_C"/>
</dbReference>
<dbReference type="Gene3D" id="1.10.287.130">
    <property type="match status" value="1"/>
</dbReference>
<dbReference type="InterPro" id="IPR003661">
    <property type="entry name" value="HisK_dim/P_dom"/>
</dbReference>
<keyword evidence="6" id="KW-0597">Phosphoprotein</keyword>
<reference evidence="18" key="1">
    <citation type="submission" date="2022-08" db="EMBL/GenBank/DDBJ databases">
        <title>Draft genome sequence of Lysinibacillus sp. strain KH24.</title>
        <authorList>
            <person name="Kanbe H."/>
            <person name="Itoh H."/>
        </authorList>
    </citation>
    <scope>NUCLEOTIDE SEQUENCE</scope>
    <source>
        <strain evidence="18">KH24</strain>
    </source>
</reference>
<proteinExistence type="predicted"/>
<feature type="domain" description="HAMP" evidence="17">
    <location>
        <begin position="186"/>
        <end position="240"/>
    </location>
</feature>
<dbReference type="SUPFAM" id="SSF55874">
    <property type="entry name" value="ATPase domain of HSP90 chaperone/DNA topoisomerase II/histidine kinase"/>
    <property type="match status" value="1"/>
</dbReference>
<sequence>MKKLQEWMRHQSLQRKWMITSSAVIFFSYAIICFVVYLALHTWLLNDEESKVKRTSDDVAAFLASQGPNITIEQIQQNTGLLNAIVDREQTVSLLTIKGVPVLRINDTAPVAPLTLTEEILETTLDQTDVYVINEPIQLGFFQGYIQVIHPLSKFQSLMKYVLTAMLIAGLGALVLSGSIGYYLASYLMRPLQALRTSMKTVTDTGFNEPIQLAHTSHDEIGDLLKMYNHMMNELQISFTQQQQFVTDASHELRTPIQVIEGHLSLLKRWGKNDPAILEESIDTSLSEIVRMRKMIEELLELARREEKDDSSEADAITVIEAVIEDMQQLYPTAKIQWTQKEEVGRLFITENALGQIVRNLVENAIRYCENTPQIELDLSKIGQEAVLKVADNGIGMIAEQIPHIFDRFYRVDKARNRQQGGTGLGLSITKMLLEKYNGSITVQSEPTMGSIFSVHIPLKNSDEI</sequence>
<keyword evidence="10 18" id="KW-0418">Kinase</keyword>
<evidence type="ECO:0000256" key="15">
    <source>
        <dbReference type="SAM" id="Phobius"/>
    </source>
</evidence>
<comment type="catalytic activity">
    <reaction evidence="1">
        <text>ATP + protein L-histidine = ADP + protein N-phospho-L-histidine.</text>
        <dbReference type="EC" id="2.7.13.3"/>
    </reaction>
</comment>
<feature type="transmembrane region" description="Helical" evidence="15">
    <location>
        <begin position="161"/>
        <end position="185"/>
    </location>
</feature>
<dbReference type="InterPro" id="IPR036097">
    <property type="entry name" value="HisK_dim/P_sf"/>
</dbReference>
<dbReference type="Gene3D" id="3.30.565.10">
    <property type="entry name" value="Histidine kinase-like ATPase, C-terminal domain"/>
    <property type="match status" value="1"/>
</dbReference>
<dbReference type="RefSeq" id="WP_264988877.1">
    <property type="nucleotide sequence ID" value="NZ_BRZA01000002.1"/>
</dbReference>
<evidence type="ECO:0000313" key="18">
    <source>
        <dbReference type="EMBL" id="GLC89134.1"/>
    </source>
</evidence>
<evidence type="ECO:0000256" key="8">
    <source>
        <dbReference type="ARBA" id="ARBA00022692"/>
    </source>
</evidence>
<keyword evidence="5" id="KW-1003">Cell membrane</keyword>
<evidence type="ECO:0000256" key="4">
    <source>
        <dbReference type="ARBA" id="ARBA00015735"/>
    </source>
</evidence>
<evidence type="ECO:0000256" key="6">
    <source>
        <dbReference type="ARBA" id="ARBA00022553"/>
    </source>
</evidence>
<keyword evidence="19" id="KW-1185">Reference proteome</keyword>
<dbReference type="CDD" id="cd06225">
    <property type="entry name" value="HAMP"/>
    <property type="match status" value="1"/>
</dbReference>
<feature type="transmembrane region" description="Helical" evidence="15">
    <location>
        <begin position="21"/>
        <end position="40"/>
    </location>
</feature>
<dbReference type="SMART" id="SM00388">
    <property type="entry name" value="HisKA"/>
    <property type="match status" value="1"/>
</dbReference>
<evidence type="ECO:0000256" key="13">
    <source>
        <dbReference type="ARBA" id="ARBA00023012"/>
    </source>
</evidence>
<dbReference type="GO" id="GO:0016301">
    <property type="term" value="F:kinase activity"/>
    <property type="evidence" value="ECO:0007669"/>
    <property type="project" value="UniProtKB-KW"/>
</dbReference>
<evidence type="ECO:0000256" key="2">
    <source>
        <dbReference type="ARBA" id="ARBA00004651"/>
    </source>
</evidence>
<dbReference type="Proteomes" id="UP001065593">
    <property type="component" value="Unassembled WGS sequence"/>
</dbReference>
<dbReference type="SUPFAM" id="SSF158472">
    <property type="entry name" value="HAMP domain-like"/>
    <property type="match status" value="1"/>
</dbReference>
<evidence type="ECO:0000256" key="7">
    <source>
        <dbReference type="ARBA" id="ARBA00022679"/>
    </source>
</evidence>
<dbReference type="Pfam" id="PF18719">
    <property type="entry name" value="ArlS_N"/>
    <property type="match status" value="1"/>
</dbReference>
<dbReference type="PANTHER" id="PTHR45528:SF12">
    <property type="entry name" value="SENSOR HISTIDINE KINASE ARSS"/>
    <property type="match status" value="1"/>
</dbReference>
<evidence type="ECO:0000256" key="5">
    <source>
        <dbReference type="ARBA" id="ARBA00022475"/>
    </source>
</evidence>
<keyword evidence="14 15" id="KW-0472">Membrane</keyword>
<feature type="domain" description="Histidine kinase" evidence="16">
    <location>
        <begin position="248"/>
        <end position="461"/>
    </location>
</feature>
<dbReference type="PROSITE" id="PS50109">
    <property type="entry name" value="HIS_KIN"/>
    <property type="match status" value="1"/>
</dbReference>
<gene>
    <name evidence="18" type="primary">arlS</name>
    <name evidence="18" type="ORF">LYSBPC_22610</name>
</gene>